<dbReference type="Gene3D" id="3.40.50.12580">
    <property type="match status" value="1"/>
</dbReference>
<dbReference type="Proteomes" id="UP000703674">
    <property type="component" value="Unassembled WGS sequence"/>
</dbReference>
<dbReference type="Pfam" id="PF05159">
    <property type="entry name" value="Capsule_synth"/>
    <property type="match status" value="1"/>
</dbReference>
<reference evidence="1 2" key="1">
    <citation type="submission" date="2020-03" db="EMBL/GenBank/DDBJ databases">
        <title>Salinimicrobium sp. nov, isolated from SCS.</title>
        <authorList>
            <person name="Cao W.R."/>
        </authorList>
    </citation>
    <scope>NUCLEOTIDE SEQUENCE [LARGE SCALE GENOMIC DNA]</scope>
    <source>
        <strain evidence="2">J15B91</strain>
    </source>
</reference>
<keyword evidence="2" id="KW-1185">Reference proteome</keyword>
<dbReference type="SUPFAM" id="SSF53756">
    <property type="entry name" value="UDP-Glycosyltransferase/glycogen phosphorylase"/>
    <property type="match status" value="1"/>
</dbReference>
<organism evidence="1 2">
    <name type="scientific">Salinimicrobium oceani</name>
    <dbReference type="NCBI Taxonomy" id="2722702"/>
    <lineage>
        <taxon>Bacteria</taxon>
        <taxon>Pseudomonadati</taxon>
        <taxon>Bacteroidota</taxon>
        <taxon>Flavobacteriia</taxon>
        <taxon>Flavobacteriales</taxon>
        <taxon>Flavobacteriaceae</taxon>
        <taxon>Salinimicrobium</taxon>
    </lineage>
</organism>
<evidence type="ECO:0008006" key="3">
    <source>
        <dbReference type="Google" id="ProtNLM"/>
    </source>
</evidence>
<evidence type="ECO:0000313" key="1">
    <source>
        <dbReference type="EMBL" id="NJW53427.1"/>
    </source>
</evidence>
<dbReference type="InterPro" id="IPR043148">
    <property type="entry name" value="TagF_C"/>
</dbReference>
<proteinExistence type="predicted"/>
<gene>
    <name evidence="1" type="ORF">HC175_10890</name>
</gene>
<evidence type="ECO:0000313" key="2">
    <source>
        <dbReference type="Proteomes" id="UP000703674"/>
    </source>
</evidence>
<accession>A0ABX1CYT4</accession>
<dbReference type="InterPro" id="IPR007833">
    <property type="entry name" value="Capsule_polysaccharide_synth"/>
</dbReference>
<comment type="caution">
    <text evidence="1">The sequence shown here is derived from an EMBL/GenBank/DDBJ whole genome shotgun (WGS) entry which is preliminary data.</text>
</comment>
<protein>
    <recommendedName>
        <fullName evidence="3">Capsule polysaccharide biosynthesis protein</fullName>
    </recommendedName>
</protein>
<dbReference type="RefSeq" id="WP_168138522.1">
    <property type="nucleotide sequence ID" value="NZ_JAAVJR010000005.1"/>
</dbReference>
<dbReference type="EMBL" id="JAAVJR010000005">
    <property type="protein sequence ID" value="NJW53427.1"/>
    <property type="molecule type" value="Genomic_DNA"/>
</dbReference>
<name>A0ABX1CYT4_9FLAO</name>
<sequence>MNILIAGIFGYNSYSRGIMPDVLQTLINKYPEANISFLSCSNSFDVCYFNPQKQPDICFRCKAGNANTLELVSGNFTHLKIDDLITIKDRATAKGFFQNKPRIDFDQVYENFEVGEATLSTYISVTRDRDLKDVRQPFVKELAVNALTLYLGLQHWLIEKKIDVVYNFNGRQDYVRAVMRAAISKNIDCYNVEKTRLKGHIDFYKNSFPHDPQSKFELVETYWRESPLPLKEKERIGTEFYLRQRAGESVVFPSYTSKMKEGSIPEEALNGNKNIVLFNSSDDEIAAFGDLFQNPHFKDQNEGIKFLTNFVGQNLADHNLIIRMHPNLTGVRQDYVQEIIDLHQVFPNIYVIAPESAIDSYALMESAEKVVSFGSTTGLEATFMRKPVLLLGIGFFYPANYAFKPKNRSEIEHLLRAPLQPASLEDTLKVGFFIEQGGIKTLFYSEEKMGEGIYFKNRRVHFYSFSQRSKAAFIKVAHQLFNLRLKLKS</sequence>